<protein>
    <submittedName>
        <fullName evidence="3">Uncharacterized protein</fullName>
    </submittedName>
</protein>
<name>A0A0B6Y3S4_9EUPU</name>
<sequence length="91" mass="10006">GVVAAAIFVLIIIIIVVFVVKRRVPKSEVYNAREHEKKRDQENGYLNVTPHLKDEENLHGGSQTSIHNGPSSPDAFTISKASEGNTVLNLK</sequence>
<feature type="region of interest" description="Disordered" evidence="1">
    <location>
        <begin position="52"/>
        <end position="91"/>
    </location>
</feature>
<dbReference type="EMBL" id="HACG01003606">
    <property type="protein sequence ID" value="CEK50471.1"/>
    <property type="molecule type" value="Transcribed_RNA"/>
</dbReference>
<dbReference type="AlphaFoldDB" id="A0A0B6Y3S4"/>
<feature type="transmembrane region" description="Helical" evidence="2">
    <location>
        <begin position="6"/>
        <end position="24"/>
    </location>
</feature>
<gene>
    <name evidence="3" type="primary">ORF10852</name>
</gene>
<keyword evidence="2" id="KW-0812">Transmembrane</keyword>
<feature type="non-terminal residue" evidence="3">
    <location>
        <position position="1"/>
    </location>
</feature>
<accession>A0A0B6Y3S4</accession>
<evidence type="ECO:0000313" key="3">
    <source>
        <dbReference type="EMBL" id="CEK50471.1"/>
    </source>
</evidence>
<keyword evidence="2" id="KW-1133">Transmembrane helix</keyword>
<evidence type="ECO:0000256" key="1">
    <source>
        <dbReference type="SAM" id="MobiDB-lite"/>
    </source>
</evidence>
<feature type="compositionally biased region" description="Polar residues" evidence="1">
    <location>
        <begin position="79"/>
        <end position="91"/>
    </location>
</feature>
<proteinExistence type="predicted"/>
<feature type="compositionally biased region" description="Polar residues" evidence="1">
    <location>
        <begin position="60"/>
        <end position="71"/>
    </location>
</feature>
<feature type="non-terminal residue" evidence="3">
    <location>
        <position position="91"/>
    </location>
</feature>
<organism evidence="3">
    <name type="scientific">Arion vulgaris</name>
    <dbReference type="NCBI Taxonomy" id="1028688"/>
    <lineage>
        <taxon>Eukaryota</taxon>
        <taxon>Metazoa</taxon>
        <taxon>Spiralia</taxon>
        <taxon>Lophotrochozoa</taxon>
        <taxon>Mollusca</taxon>
        <taxon>Gastropoda</taxon>
        <taxon>Heterobranchia</taxon>
        <taxon>Euthyneura</taxon>
        <taxon>Panpulmonata</taxon>
        <taxon>Eupulmonata</taxon>
        <taxon>Stylommatophora</taxon>
        <taxon>Helicina</taxon>
        <taxon>Arionoidea</taxon>
        <taxon>Arionidae</taxon>
        <taxon>Arion</taxon>
    </lineage>
</organism>
<keyword evidence="2" id="KW-0472">Membrane</keyword>
<reference evidence="3" key="1">
    <citation type="submission" date="2014-12" db="EMBL/GenBank/DDBJ databases">
        <title>Insight into the proteome of Arion vulgaris.</title>
        <authorList>
            <person name="Aradska J."/>
            <person name="Bulat T."/>
            <person name="Smidak R."/>
            <person name="Sarate P."/>
            <person name="Gangsoo J."/>
            <person name="Sialana F."/>
            <person name="Bilban M."/>
            <person name="Lubec G."/>
        </authorList>
    </citation>
    <scope>NUCLEOTIDE SEQUENCE</scope>
    <source>
        <tissue evidence="3">Skin</tissue>
    </source>
</reference>
<evidence type="ECO:0000256" key="2">
    <source>
        <dbReference type="SAM" id="Phobius"/>
    </source>
</evidence>